<dbReference type="PANTHER" id="PTHR23528">
    <property type="match status" value="1"/>
</dbReference>
<protein>
    <submittedName>
        <fullName evidence="8">MFS transporter</fullName>
    </submittedName>
</protein>
<comment type="subcellular location">
    <subcellularLocation>
        <location evidence="1">Cell membrane</location>
        <topology evidence="1">Multi-pass membrane protein</topology>
    </subcellularLocation>
</comment>
<feature type="signal peptide" evidence="6">
    <location>
        <begin position="1"/>
        <end position="23"/>
    </location>
</feature>
<feature type="transmembrane region" description="Helical" evidence="5">
    <location>
        <begin position="68"/>
        <end position="88"/>
    </location>
</feature>
<evidence type="ECO:0000256" key="1">
    <source>
        <dbReference type="ARBA" id="ARBA00004651"/>
    </source>
</evidence>
<organism evidence="8 9">
    <name type="scientific">Cutibacterium porci</name>
    <dbReference type="NCBI Taxonomy" id="2605781"/>
    <lineage>
        <taxon>Bacteria</taxon>
        <taxon>Bacillati</taxon>
        <taxon>Actinomycetota</taxon>
        <taxon>Actinomycetes</taxon>
        <taxon>Propionibacteriales</taxon>
        <taxon>Propionibacteriaceae</taxon>
        <taxon>Cutibacterium</taxon>
    </lineage>
</organism>
<evidence type="ECO:0000256" key="5">
    <source>
        <dbReference type="SAM" id="Phobius"/>
    </source>
</evidence>
<keyword evidence="4 5" id="KW-0472">Membrane</keyword>
<evidence type="ECO:0000259" key="7">
    <source>
        <dbReference type="PROSITE" id="PS50850"/>
    </source>
</evidence>
<sequence length="390" mass="41057">MFIGQLGWAAVGASGSTLLAALAAEVKPDDKVNYLALLTTTGALVAVICMILAGTLSDRTRSKFGPRNPWIIGGAIVGTLAFACIGLTRNPTLLVIAQMVYQGGLNCMLSAFNAVPPDYVPDSVLGKVSAFGGAGYLLAQIIGAVIAGTLVTHPSHGFLIAAWMMMASSIIVVLLLPPHPLRNQSPRPPVTWHQFGAQIKPPSDGQFWWILVGRFLFVISLFMVMQFQLYIATDAMGMTRAAAGKLIATNSAVLAITAIILDAVTGPWSDKIKRRKPFTMIAPLVAGAGIIPLLLVNQPWTLTIFAAMGGVAFGTYMAVDGALMVEVLPNRDDSARDLSFLNAANSLPIVFAPGIGAALVKAVGYPGLFIATIILSILGSLCITRVTRVT</sequence>
<dbReference type="InterPro" id="IPR036259">
    <property type="entry name" value="MFS_trans_sf"/>
</dbReference>
<keyword evidence="3 5" id="KW-1133">Transmembrane helix</keyword>
<feature type="transmembrane region" description="Helical" evidence="5">
    <location>
        <begin position="243"/>
        <end position="265"/>
    </location>
</feature>
<accession>A0A7K0J3Y1</accession>
<dbReference type="RefSeq" id="WP_154562047.1">
    <property type="nucleotide sequence ID" value="NZ_VUMG01000001.1"/>
</dbReference>
<dbReference type="AlphaFoldDB" id="A0A7K0J3Y1"/>
<dbReference type="GO" id="GO:0005886">
    <property type="term" value="C:plasma membrane"/>
    <property type="evidence" value="ECO:0007669"/>
    <property type="project" value="UniProtKB-SubCell"/>
</dbReference>
<dbReference type="Proteomes" id="UP000466104">
    <property type="component" value="Unassembled WGS sequence"/>
</dbReference>
<dbReference type="GO" id="GO:0022857">
    <property type="term" value="F:transmembrane transporter activity"/>
    <property type="evidence" value="ECO:0007669"/>
    <property type="project" value="InterPro"/>
</dbReference>
<reference evidence="8 9" key="1">
    <citation type="submission" date="2019-08" db="EMBL/GenBank/DDBJ databases">
        <title>In-depth cultivation of the pig gut microbiome towards novel bacterial diversity and tailored functional studies.</title>
        <authorList>
            <person name="Wylensek D."/>
            <person name="Hitch T.C.A."/>
            <person name="Clavel T."/>
        </authorList>
    </citation>
    <scope>NUCLEOTIDE SEQUENCE [LARGE SCALE GENOMIC DNA]</scope>
    <source>
        <strain evidence="8 9">WCA-380-WT-3A</strain>
    </source>
</reference>
<evidence type="ECO:0000313" key="9">
    <source>
        <dbReference type="Proteomes" id="UP000466104"/>
    </source>
</evidence>
<feature type="domain" description="Major facilitator superfamily (MFS) profile" evidence="7">
    <location>
        <begin position="1"/>
        <end position="390"/>
    </location>
</feature>
<dbReference type="EMBL" id="VUMG01000001">
    <property type="protein sequence ID" value="MSS44643.1"/>
    <property type="molecule type" value="Genomic_DNA"/>
</dbReference>
<evidence type="ECO:0000313" key="8">
    <source>
        <dbReference type="EMBL" id="MSS44643.1"/>
    </source>
</evidence>
<gene>
    <name evidence="8" type="ORF">FYJ43_00880</name>
</gene>
<feature type="transmembrane region" description="Helical" evidence="5">
    <location>
        <begin position="157"/>
        <end position="177"/>
    </location>
</feature>
<dbReference type="SUPFAM" id="SSF103473">
    <property type="entry name" value="MFS general substrate transporter"/>
    <property type="match status" value="1"/>
</dbReference>
<feature type="transmembrane region" description="Helical" evidence="5">
    <location>
        <begin position="128"/>
        <end position="151"/>
    </location>
</feature>
<feature type="chain" id="PRO_5038547667" evidence="6">
    <location>
        <begin position="24"/>
        <end position="390"/>
    </location>
</feature>
<feature type="transmembrane region" description="Helical" evidence="5">
    <location>
        <begin position="365"/>
        <end position="384"/>
    </location>
</feature>
<evidence type="ECO:0000256" key="2">
    <source>
        <dbReference type="ARBA" id="ARBA00022692"/>
    </source>
</evidence>
<keyword evidence="9" id="KW-1185">Reference proteome</keyword>
<feature type="transmembrane region" description="Helical" evidence="5">
    <location>
        <begin position="207"/>
        <end position="231"/>
    </location>
</feature>
<proteinExistence type="predicted"/>
<dbReference type="Gene3D" id="1.20.1250.20">
    <property type="entry name" value="MFS general substrate transporter like domains"/>
    <property type="match status" value="2"/>
</dbReference>
<feature type="transmembrane region" description="Helical" evidence="5">
    <location>
        <begin position="33"/>
        <end position="56"/>
    </location>
</feature>
<dbReference type="InterPro" id="IPR020846">
    <property type="entry name" value="MFS_dom"/>
</dbReference>
<keyword evidence="6" id="KW-0732">Signal</keyword>
<feature type="transmembrane region" description="Helical" evidence="5">
    <location>
        <begin position="302"/>
        <end position="328"/>
    </location>
</feature>
<comment type="caution">
    <text evidence="8">The sequence shown here is derived from an EMBL/GenBank/DDBJ whole genome shotgun (WGS) entry which is preliminary data.</text>
</comment>
<keyword evidence="2 5" id="KW-0812">Transmembrane</keyword>
<dbReference type="InterPro" id="IPR011701">
    <property type="entry name" value="MFS"/>
</dbReference>
<evidence type="ECO:0000256" key="4">
    <source>
        <dbReference type="ARBA" id="ARBA00023136"/>
    </source>
</evidence>
<feature type="transmembrane region" description="Helical" evidence="5">
    <location>
        <begin position="277"/>
        <end position="296"/>
    </location>
</feature>
<evidence type="ECO:0000256" key="3">
    <source>
        <dbReference type="ARBA" id="ARBA00022989"/>
    </source>
</evidence>
<feature type="transmembrane region" description="Helical" evidence="5">
    <location>
        <begin position="94"/>
        <end position="116"/>
    </location>
</feature>
<name>A0A7K0J3Y1_9ACTN</name>
<evidence type="ECO:0000256" key="6">
    <source>
        <dbReference type="SAM" id="SignalP"/>
    </source>
</evidence>
<dbReference type="PANTHER" id="PTHR23528:SF1">
    <property type="entry name" value="MAJOR FACILITATOR SUPERFAMILY (MFS) PROFILE DOMAIN-CONTAINING PROTEIN"/>
    <property type="match status" value="1"/>
</dbReference>
<dbReference type="PROSITE" id="PS50850">
    <property type="entry name" value="MFS"/>
    <property type="match status" value="1"/>
</dbReference>
<dbReference type="Pfam" id="PF07690">
    <property type="entry name" value="MFS_1"/>
    <property type="match status" value="1"/>
</dbReference>